<evidence type="ECO:0000313" key="2">
    <source>
        <dbReference type="EMBL" id="SDN34600.1"/>
    </source>
</evidence>
<evidence type="ECO:0000256" key="1">
    <source>
        <dbReference type="SAM" id="Phobius"/>
    </source>
</evidence>
<organism evidence="2 3">
    <name type="scientific">Pedobacter steynii</name>
    <dbReference type="NCBI Taxonomy" id="430522"/>
    <lineage>
        <taxon>Bacteria</taxon>
        <taxon>Pseudomonadati</taxon>
        <taxon>Bacteroidota</taxon>
        <taxon>Sphingobacteriia</taxon>
        <taxon>Sphingobacteriales</taxon>
        <taxon>Sphingobacteriaceae</taxon>
        <taxon>Pedobacter</taxon>
    </lineage>
</organism>
<feature type="transmembrane region" description="Helical" evidence="1">
    <location>
        <begin position="24"/>
        <end position="48"/>
    </location>
</feature>
<gene>
    <name evidence="2" type="ORF">SAMN05421820_107141</name>
</gene>
<reference evidence="3" key="1">
    <citation type="submission" date="2016-10" db="EMBL/GenBank/DDBJ databases">
        <authorList>
            <person name="Varghese N."/>
            <person name="Submissions S."/>
        </authorList>
    </citation>
    <scope>NUCLEOTIDE SEQUENCE [LARGE SCALE GENOMIC DNA]</scope>
    <source>
        <strain evidence="3">DSM 19110</strain>
    </source>
</reference>
<dbReference type="Proteomes" id="UP000183200">
    <property type="component" value="Unassembled WGS sequence"/>
</dbReference>
<evidence type="ECO:0008006" key="4">
    <source>
        <dbReference type="Google" id="ProtNLM"/>
    </source>
</evidence>
<feature type="transmembrane region" description="Helical" evidence="1">
    <location>
        <begin position="108"/>
        <end position="128"/>
    </location>
</feature>
<feature type="transmembrane region" description="Helical" evidence="1">
    <location>
        <begin position="54"/>
        <end position="74"/>
    </location>
</feature>
<keyword evidence="1" id="KW-0472">Membrane</keyword>
<keyword evidence="1" id="KW-0812">Transmembrane</keyword>
<protein>
    <recommendedName>
        <fullName evidence="4">Prepilin type IV endopeptidase peptidase domain-containing protein</fullName>
    </recommendedName>
</protein>
<evidence type="ECO:0000313" key="3">
    <source>
        <dbReference type="Proteomes" id="UP000183200"/>
    </source>
</evidence>
<keyword evidence="3" id="KW-1185">Reference proteome</keyword>
<dbReference type="EMBL" id="FNGY01000007">
    <property type="protein sequence ID" value="SDN34600.1"/>
    <property type="molecule type" value="Genomic_DNA"/>
</dbReference>
<feature type="transmembrane region" description="Helical" evidence="1">
    <location>
        <begin position="140"/>
        <end position="161"/>
    </location>
</feature>
<name>A0A1H0AM31_9SPHI</name>
<feature type="transmembrane region" description="Helical" evidence="1">
    <location>
        <begin position="86"/>
        <end position="102"/>
    </location>
</feature>
<sequence length="171" mass="19775">MIFLQIIILMCLAFVFYQDMRYRAVYWICFPILAILLFGLKFSLTGFIDGLTEAGYGLLFLLIQLFFLWIYFSVKNKGMVNITNDYLGWGDILFLIAITFYLSPGNYVLFYISSLILVLIYALCTSSFQKENKHIPLAGLQAALLALLMMTDHLLSTFALYSDRWIYILMS</sequence>
<accession>A0A1H0AM31</accession>
<keyword evidence="1" id="KW-1133">Transmembrane helix</keyword>
<dbReference type="AlphaFoldDB" id="A0A1H0AM31"/>
<proteinExistence type="predicted"/>